<dbReference type="EMBL" id="CP013050">
    <property type="protein sequence ID" value="ALM74001.1"/>
    <property type="molecule type" value="Genomic_DNA"/>
</dbReference>
<sequence length="165" mass="18429">MSNSGPLIHLAKVGLLHLLKNYNVVIPHEVKYEVVDVGKERGYADAFLVERAIEDGWIRVINVSVDKKFADIAKLAGLHEAETTVVYYAYQNKVTALLDDDPARVFARALGVKVRGSLGLLIEGLKNGLITYSEALKGLDNFADIMYLSSTIYKLVLKEIEKWKH</sequence>
<evidence type="ECO:0000313" key="1">
    <source>
        <dbReference type="EMBL" id="ALM74001.1"/>
    </source>
</evidence>
<dbReference type="STRING" id="55802.TBCH5v1_0021"/>
<proteinExistence type="predicted"/>
<protein>
    <recommendedName>
        <fullName evidence="3">Nucleic acid-binding protein</fullName>
    </recommendedName>
</protein>
<gene>
    <name evidence="1" type="ORF">TBCH5v1_0021</name>
</gene>
<dbReference type="Proteomes" id="UP000066042">
    <property type="component" value="Chromosome"/>
</dbReference>
<dbReference type="Pfam" id="PF11848">
    <property type="entry name" value="DUF3368"/>
    <property type="match status" value="1"/>
</dbReference>
<dbReference type="PATRIC" id="fig|55802.8.peg.20"/>
<dbReference type="InterPro" id="IPR021799">
    <property type="entry name" value="PIN-like_prokaryotic"/>
</dbReference>
<organism evidence="1 2">
    <name type="scientific">Thermococcus barophilus</name>
    <dbReference type="NCBI Taxonomy" id="55802"/>
    <lineage>
        <taxon>Archaea</taxon>
        <taxon>Methanobacteriati</taxon>
        <taxon>Methanobacteriota</taxon>
        <taxon>Thermococci</taxon>
        <taxon>Thermococcales</taxon>
        <taxon>Thermococcaceae</taxon>
        <taxon>Thermococcus</taxon>
    </lineage>
</organism>
<reference evidence="1 2" key="1">
    <citation type="journal article" date="2016" name="Genome Announc.">
        <title>Complete genome sequence of the hyperthermophilic and piezophilic archaeon Thermococcus barophilus Ch5, capable of growth at the expense of hydrogenogenesis from carbon monoxide and formate.</title>
        <authorList>
            <person name="Oger P."/>
            <person name="Sokolova T.G."/>
            <person name="Kozhevnikova D.A."/>
            <person name="Taranov E.A."/>
            <person name="Vannier P."/>
            <person name="Lee H.S."/>
            <person name="Kwon K.K."/>
            <person name="Kang S.G."/>
            <person name="Lee J.H."/>
            <person name="Bonch-Osmolovskaya E.A."/>
            <person name="Lebedinsky A.V."/>
        </authorList>
    </citation>
    <scope>NUCLEOTIDE SEQUENCE [LARGE SCALE GENOMIC DNA]</scope>
    <source>
        <strain evidence="2">Ch5</strain>
    </source>
</reference>
<dbReference type="PANTHER" id="PTHR39550">
    <property type="entry name" value="SLL0658 PROTEIN"/>
    <property type="match status" value="1"/>
</dbReference>
<dbReference type="AlphaFoldDB" id="A0A0S1X895"/>
<accession>A0A0S1X895</accession>
<dbReference type="PANTHER" id="PTHR39550:SF1">
    <property type="entry name" value="SLL0658 PROTEIN"/>
    <property type="match status" value="1"/>
</dbReference>
<evidence type="ECO:0000313" key="2">
    <source>
        <dbReference type="Proteomes" id="UP000066042"/>
    </source>
</evidence>
<name>A0A0S1X895_THEBA</name>
<evidence type="ECO:0008006" key="3">
    <source>
        <dbReference type="Google" id="ProtNLM"/>
    </source>
</evidence>